<dbReference type="InterPro" id="IPR001810">
    <property type="entry name" value="F-box_dom"/>
</dbReference>
<dbReference type="OrthoDB" id="7673801at2759"/>
<dbReference type="SUPFAM" id="SSF81383">
    <property type="entry name" value="F-box domain"/>
    <property type="match status" value="1"/>
</dbReference>
<protein>
    <submittedName>
        <fullName evidence="3">Uncharacterized protein LOC107220866</fullName>
    </submittedName>
</protein>
<evidence type="ECO:0000313" key="3">
    <source>
        <dbReference type="RefSeq" id="XP_015515121.2"/>
    </source>
</evidence>
<evidence type="ECO:0000259" key="1">
    <source>
        <dbReference type="PROSITE" id="PS50181"/>
    </source>
</evidence>
<dbReference type="SMART" id="SM00256">
    <property type="entry name" value="FBOX"/>
    <property type="match status" value="1"/>
</dbReference>
<dbReference type="Pfam" id="PF19729">
    <property type="entry name" value="LRR_FBXL18"/>
    <property type="match status" value="1"/>
</dbReference>
<feature type="domain" description="F-box" evidence="1">
    <location>
        <begin position="7"/>
        <end position="54"/>
    </location>
</feature>
<dbReference type="GO" id="GO:0031146">
    <property type="term" value="P:SCF-dependent proteasomal ubiquitin-dependent protein catabolic process"/>
    <property type="evidence" value="ECO:0007669"/>
    <property type="project" value="InterPro"/>
</dbReference>
<organism evidence="3">
    <name type="scientific">Neodiprion lecontei</name>
    <name type="common">Redheaded pine sawfly</name>
    <dbReference type="NCBI Taxonomy" id="441921"/>
    <lineage>
        <taxon>Eukaryota</taxon>
        <taxon>Metazoa</taxon>
        <taxon>Ecdysozoa</taxon>
        <taxon>Arthropoda</taxon>
        <taxon>Hexapoda</taxon>
        <taxon>Insecta</taxon>
        <taxon>Pterygota</taxon>
        <taxon>Neoptera</taxon>
        <taxon>Endopterygota</taxon>
        <taxon>Hymenoptera</taxon>
        <taxon>Tenthredinoidea</taxon>
        <taxon>Diprionidae</taxon>
        <taxon>Diprioninae</taxon>
        <taxon>Neodiprion</taxon>
    </lineage>
</organism>
<proteinExistence type="predicted"/>
<dbReference type="InterPro" id="IPR032675">
    <property type="entry name" value="LRR_dom_sf"/>
</dbReference>
<accession>A0A6J0BKH5</accession>
<dbReference type="InParanoid" id="A0A6J0BKH5"/>
<dbReference type="SUPFAM" id="SSF52047">
    <property type="entry name" value="RNI-like"/>
    <property type="match status" value="2"/>
</dbReference>
<dbReference type="RefSeq" id="XP_015515121.2">
    <property type="nucleotide sequence ID" value="XM_015659635.2"/>
</dbReference>
<dbReference type="InterPro" id="IPR045627">
    <property type="entry name" value="FBXL18_LRR"/>
</dbReference>
<dbReference type="CDD" id="cd09917">
    <property type="entry name" value="F-box_SF"/>
    <property type="match status" value="1"/>
</dbReference>
<dbReference type="InterPro" id="IPR036047">
    <property type="entry name" value="F-box-like_dom_sf"/>
</dbReference>
<sequence>MSNSSITWGILDIPDEILLEIIGYLNARDMLLLSKSCKRFHSLVFDEKKSLRHLDFSEEGYLNSISDVQQYFNSKKKYEHILKINVSNMYYTRPGDMLNTIGKAKNLVEINIIGLKFIDVMQLAIFLTPMKCLRILSIDWPTSLIDNRQCCEMLKLPFNRLTKLTMTLCDVKYKTTLIHALELCQQLRELRLLQRHENILPREGDPWLTEPKKLENLQIAACFGSDTEFLRRIIVDMLPNPEQWMEFKSYDAVDTHHFYFEKNVEVSQKLRAKVLVDFNPFTQSLQKVGCGLFFQFLLREVVEITNSHKALKKFCCLSNCTLDYMCLLKINEAKQLLKNPRHQISYLYLSHNIEPECDVYLVGSAFPCLTKLILSNLVKHKVTSQKETDLHTEVAFKKRRTSLVNDTETPDLSSSFAKLVKNTPHVSDLTLSASTLKENEYWDLTALYLISGWTSLTTLHLVNLPIRSGKFLIEIGKQCKNLEKLKLENLGHRGACCYKNELYQMLAHCLNLKDFSIQQDNFGQTSTIFTMFGKNRKLRRIYIKSLGTGNHTTGDLVLPIKNLVQSCELVLLIYEIQGITQATCDKLKSVLQRLKNELRRPKFQFEIVRWDYGYNGYQKPPRNFNLHFVHKDLLLPYRFTDSLFRLDCL</sequence>
<dbReference type="PROSITE" id="PS50181">
    <property type="entry name" value="FBOX"/>
    <property type="match status" value="1"/>
</dbReference>
<name>A0A6J0BKH5_NEOLC</name>
<dbReference type="KEGG" id="nlo:107220866"/>
<reference evidence="3" key="1">
    <citation type="submission" date="2025-08" db="UniProtKB">
        <authorList>
            <consortium name="RefSeq"/>
        </authorList>
    </citation>
    <scope>IDENTIFICATION</scope>
    <source>
        <tissue evidence="3">Thorax and Abdomen</tissue>
    </source>
</reference>
<evidence type="ECO:0000313" key="2">
    <source>
        <dbReference type="Proteomes" id="UP000829291"/>
    </source>
</evidence>
<dbReference type="GeneID" id="107220866"/>
<dbReference type="Proteomes" id="UP000829291">
    <property type="component" value="Chromosome 7"/>
</dbReference>
<keyword evidence="2" id="KW-1185">Reference proteome</keyword>
<dbReference type="Pfam" id="PF12937">
    <property type="entry name" value="F-box-like"/>
    <property type="match status" value="1"/>
</dbReference>
<dbReference type="AlphaFoldDB" id="A0A6J0BKH5"/>
<dbReference type="Gene3D" id="3.80.10.10">
    <property type="entry name" value="Ribonuclease Inhibitor"/>
    <property type="match status" value="2"/>
</dbReference>
<gene>
    <name evidence="3" type="primary">LOC107220866</name>
</gene>